<dbReference type="InterPro" id="IPR012340">
    <property type="entry name" value="NA-bd_OB-fold"/>
</dbReference>
<comment type="catalytic activity">
    <reaction evidence="13 15">
        <text>ATP + (deoxyribonucleotide)n-3'-hydroxyl + 5'-phospho-(deoxyribonucleotide)m = (deoxyribonucleotide)n+m + AMP + diphosphate.</text>
        <dbReference type="EC" id="6.5.1.1"/>
    </reaction>
</comment>
<comment type="function">
    <text evidence="14">DNA ligase that seals nicks in double-stranded DNA during DNA replication, DNA recombination and DNA repair.</text>
</comment>
<dbReference type="GO" id="GO:0003910">
    <property type="term" value="F:DNA ligase (ATP) activity"/>
    <property type="evidence" value="ECO:0007669"/>
    <property type="project" value="UniProtKB-EC"/>
</dbReference>
<comment type="subcellular location">
    <subcellularLocation>
        <location evidence="1">Nucleus</location>
    </subcellularLocation>
</comment>
<evidence type="ECO:0000256" key="11">
    <source>
        <dbReference type="ARBA" id="ARBA00023242"/>
    </source>
</evidence>
<evidence type="ECO:0000256" key="14">
    <source>
        <dbReference type="ARBA" id="ARBA00054532"/>
    </source>
</evidence>
<dbReference type="GO" id="GO:1903461">
    <property type="term" value="P:Okazaki fragment processing involved in mitotic DNA replication"/>
    <property type="evidence" value="ECO:0007669"/>
    <property type="project" value="TreeGrafter"/>
</dbReference>
<dbReference type="Gene3D" id="1.10.3260.10">
    <property type="entry name" value="DNA ligase, ATP-dependent, N-terminal domain"/>
    <property type="match status" value="1"/>
</dbReference>
<feature type="compositionally biased region" description="Basic residues" evidence="17">
    <location>
        <begin position="165"/>
        <end position="174"/>
    </location>
</feature>
<evidence type="ECO:0000256" key="5">
    <source>
        <dbReference type="ARBA" id="ARBA00022705"/>
    </source>
</evidence>
<dbReference type="CDD" id="cd07900">
    <property type="entry name" value="Adenylation_DNA_ligase_I_Euk"/>
    <property type="match status" value="1"/>
</dbReference>
<dbReference type="SUPFAM" id="SSF117018">
    <property type="entry name" value="ATP-dependent DNA ligase DNA-binding domain"/>
    <property type="match status" value="1"/>
</dbReference>
<protein>
    <recommendedName>
        <fullName evidence="15">DNA ligase</fullName>
        <ecNumber evidence="15">6.5.1.1</ecNumber>
    </recommendedName>
</protein>
<dbReference type="InterPro" id="IPR012310">
    <property type="entry name" value="DNA_ligase_ATP-dep_cent"/>
</dbReference>
<dbReference type="InterPro" id="IPR036599">
    <property type="entry name" value="DNA_ligase_N_sf"/>
</dbReference>
<dbReference type="SUPFAM" id="SSF50249">
    <property type="entry name" value="Nucleic acid-binding proteins"/>
    <property type="match status" value="1"/>
</dbReference>
<evidence type="ECO:0000256" key="1">
    <source>
        <dbReference type="ARBA" id="ARBA00004123"/>
    </source>
</evidence>
<feature type="region of interest" description="Disordered" evidence="17">
    <location>
        <begin position="74"/>
        <end position="246"/>
    </location>
</feature>
<dbReference type="VEuPathDB" id="VectorBase:AARA008754"/>
<dbReference type="Pfam" id="PF04679">
    <property type="entry name" value="DNA_ligase_A_C"/>
    <property type="match status" value="1"/>
</dbReference>
<evidence type="ECO:0000256" key="7">
    <source>
        <dbReference type="ARBA" id="ARBA00022763"/>
    </source>
</evidence>
<dbReference type="EC" id="6.5.1.1" evidence="15"/>
<dbReference type="Gene3D" id="2.40.50.140">
    <property type="entry name" value="Nucleic acid-binding proteins"/>
    <property type="match status" value="1"/>
</dbReference>
<dbReference type="GO" id="GO:0005739">
    <property type="term" value="C:mitochondrion"/>
    <property type="evidence" value="ECO:0007669"/>
    <property type="project" value="TreeGrafter"/>
</dbReference>
<dbReference type="CTD" id="37791"/>
<evidence type="ECO:0000313" key="19">
    <source>
        <dbReference type="EnsemblMetazoa" id="AARA008754-PA"/>
    </source>
</evidence>
<keyword evidence="6 15" id="KW-0547">Nucleotide-binding</keyword>
<sequence length="894" mass="99816">MMLRNLVKLGPSLLGLPHRSIVYQSSTALANHMQTFPTYTNHRTALTLNCVSSYHSIRRTISVRSSDSLLASKRSIGPEDDEASNSPVKAVKKAKRSRVVSSSSSSEDEQDRKATKKSDVKKESPPSPKAVKAEPKESVKKETKPKTSPKKEPASGKEKKEAKKTSPKTTKKSSTKAATTVKKEENPSPTKEKKPSEEKKPDAPAKPTNGAARSFFFSVKKQPDESEGATGGVASSGNDGSKYDPSKKNYHPLKDAFWKQGDRVPYLALARTFQMIEETSGRLRMIEILSNYFRSVILLSPRDLLASVYLCLNQLAPAYEGVELGIAEFSLMKAIAQSTGRSLAQIKADAQTTGDLGLVAEQSKSSQHLMFRPAPLSVEVVFGKLREIASMTGSASMAKKMDKIQSMFVACRHSESRYIIRSLAGKLRIGVAEQSLLQALAQACALTPPHADPPVVNALAGESEARVKARVDEVALALKTVYCQCPNYNRIVPVLLEHGVQRLSEHCPMEPGTPLKPMLAHPTKGVQEVLQRFDGIDFTCEWKYDGERAQIHLLADGSVQIFSRNQENNTSKYPDVIARLEFTRTEPVASAILDCEAVAWDTDKRQILPFQVLSTRKRKDANEADIKVQVCVFMFDLLYLNGEPLVERPFVERRELLYRHFREIEGQWQYATRLDTGDLDELQRFLDEAVRGNCEGLMVKTLAREATYEIAKRSRNWLKLKKDYLTGVGDSLDLVVIGGYRGRGKRTGTYGGFLLACYDEENEEYQTICKIGTGFSDDDLQRHTEFFRSHVIAAAKPYYRHEANVVPDDWFEPVQVWEVLCADLSLSPVHRAGIGIIDPEKGISLRFPRFIRVREDKGVTDATSARQVSEMYLNQDQIKNQTGSNARDVEEDFY</sequence>
<dbReference type="EMBL" id="APCN01003840">
    <property type="status" value="NOT_ANNOTATED_CDS"/>
    <property type="molecule type" value="Genomic_DNA"/>
</dbReference>
<dbReference type="PANTHER" id="PTHR45674">
    <property type="entry name" value="DNA LIGASE 1/3 FAMILY MEMBER"/>
    <property type="match status" value="1"/>
</dbReference>
<dbReference type="FunFam" id="3.30.470.30:FF:000002">
    <property type="entry name" value="DNA ligase"/>
    <property type="match status" value="1"/>
</dbReference>
<dbReference type="GO" id="GO:0003677">
    <property type="term" value="F:DNA binding"/>
    <property type="evidence" value="ECO:0007669"/>
    <property type="project" value="InterPro"/>
</dbReference>
<keyword evidence="7 15" id="KW-0227">DNA damage</keyword>
<dbReference type="Pfam" id="PF01068">
    <property type="entry name" value="DNA_ligase_A_M"/>
    <property type="match status" value="1"/>
</dbReference>
<feature type="compositionally biased region" description="Basic and acidic residues" evidence="17">
    <location>
        <begin position="110"/>
        <end position="124"/>
    </location>
</feature>
<dbReference type="InterPro" id="IPR000977">
    <property type="entry name" value="DNA_ligase_ATP-dep"/>
</dbReference>
<dbReference type="RefSeq" id="XP_040171965.1">
    <property type="nucleotide sequence ID" value="XM_040316031.1"/>
</dbReference>
<keyword evidence="9 15" id="KW-0233">DNA recombination</keyword>
<dbReference type="NCBIfam" id="TIGR00574">
    <property type="entry name" value="dnl1"/>
    <property type="match status" value="1"/>
</dbReference>
<feature type="compositionally biased region" description="Basic and acidic residues" evidence="17">
    <location>
        <begin position="181"/>
        <end position="203"/>
    </location>
</feature>
<feature type="compositionally biased region" description="Basic and acidic residues" evidence="17">
    <location>
        <begin position="131"/>
        <end position="164"/>
    </location>
</feature>
<reference evidence="19" key="1">
    <citation type="submission" date="2022-08" db="UniProtKB">
        <authorList>
            <consortium name="EnsemblMetazoa"/>
        </authorList>
    </citation>
    <scope>IDENTIFICATION</scope>
    <source>
        <strain evidence="19">Dongola</strain>
    </source>
</reference>
<dbReference type="GO" id="GO:0006281">
    <property type="term" value="P:DNA repair"/>
    <property type="evidence" value="ECO:0007669"/>
    <property type="project" value="UniProtKB-KW"/>
</dbReference>
<dbReference type="VEuPathDB" id="VectorBase:AARA21_013653"/>
<dbReference type="Pfam" id="PF04675">
    <property type="entry name" value="DNA_ligase_A_N"/>
    <property type="match status" value="1"/>
</dbReference>
<evidence type="ECO:0000256" key="9">
    <source>
        <dbReference type="ARBA" id="ARBA00023172"/>
    </source>
</evidence>
<evidence type="ECO:0000256" key="15">
    <source>
        <dbReference type="RuleBase" id="RU000617"/>
    </source>
</evidence>
<evidence type="ECO:0000256" key="16">
    <source>
        <dbReference type="RuleBase" id="RU004196"/>
    </source>
</evidence>
<evidence type="ECO:0000256" key="12">
    <source>
        <dbReference type="ARBA" id="ARBA00023306"/>
    </source>
</evidence>
<keyword evidence="12" id="KW-0131">Cell cycle</keyword>
<dbReference type="GO" id="GO:0005634">
    <property type="term" value="C:nucleus"/>
    <property type="evidence" value="ECO:0007669"/>
    <property type="project" value="UniProtKB-SubCell"/>
</dbReference>
<keyword evidence="3 15" id="KW-0436">Ligase</keyword>
<evidence type="ECO:0000256" key="8">
    <source>
        <dbReference type="ARBA" id="ARBA00022840"/>
    </source>
</evidence>
<dbReference type="PROSITE" id="PS50160">
    <property type="entry name" value="DNA_LIGASE_A3"/>
    <property type="match status" value="1"/>
</dbReference>
<evidence type="ECO:0000256" key="4">
    <source>
        <dbReference type="ARBA" id="ARBA00022618"/>
    </source>
</evidence>
<dbReference type="CDD" id="cd07969">
    <property type="entry name" value="OBF_DNA_ligase_I"/>
    <property type="match status" value="1"/>
</dbReference>
<keyword evidence="5" id="KW-0235">DNA replication</keyword>
<dbReference type="FunFam" id="1.10.3260.10:FF:000001">
    <property type="entry name" value="DNA ligase"/>
    <property type="match status" value="1"/>
</dbReference>
<evidence type="ECO:0000256" key="2">
    <source>
        <dbReference type="ARBA" id="ARBA00007572"/>
    </source>
</evidence>
<comment type="similarity">
    <text evidence="2 16">Belongs to the ATP-dependent DNA ligase family.</text>
</comment>
<dbReference type="Gene3D" id="3.30.1490.70">
    <property type="match status" value="1"/>
</dbReference>
<dbReference type="GeneID" id="120905177"/>
<evidence type="ECO:0000256" key="13">
    <source>
        <dbReference type="ARBA" id="ARBA00034003"/>
    </source>
</evidence>
<organism evidence="19 20">
    <name type="scientific">Anopheles arabiensis</name>
    <name type="common">Mosquito</name>
    <dbReference type="NCBI Taxonomy" id="7173"/>
    <lineage>
        <taxon>Eukaryota</taxon>
        <taxon>Metazoa</taxon>
        <taxon>Ecdysozoa</taxon>
        <taxon>Arthropoda</taxon>
        <taxon>Hexapoda</taxon>
        <taxon>Insecta</taxon>
        <taxon>Pterygota</taxon>
        <taxon>Neoptera</taxon>
        <taxon>Endopterygota</taxon>
        <taxon>Diptera</taxon>
        <taxon>Nematocera</taxon>
        <taxon>Culicoidea</taxon>
        <taxon>Culicidae</taxon>
        <taxon>Anophelinae</taxon>
        <taxon>Anopheles</taxon>
    </lineage>
</organism>
<dbReference type="GO" id="GO:0005524">
    <property type="term" value="F:ATP binding"/>
    <property type="evidence" value="ECO:0007669"/>
    <property type="project" value="UniProtKB-KW"/>
</dbReference>
<evidence type="ECO:0000256" key="3">
    <source>
        <dbReference type="ARBA" id="ARBA00022598"/>
    </source>
</evidence>
<dbReference type="KEGG" id="aara:120905177"/>
<proteinExistence type="inferred from homology"/>
<dbReference type="GO" id="GO:0006310">
    <property type="term" value="P:DNA recombination"/>
    <property type="evidence" value="ECO:0007669"/>
    <property type="project" value="UniProtKB-KW"/>
</dbReference>
<dbReference type="InterPro" id="IPR050191">
    <property type="entry name" value="ATP-dep_DNA_ligase"/>
</dbReference>
<keyword evidence="20" id="KW-1185">Reference proteome</keyword>
<evidence type="ECO:0000313" key="20">
    <source>
        <dbReference type="Proteomes" id="UP000075840"/>
    </source>
</evidence>
<accession>A0A182I5A2</accession>
<dbReference type="PANTHER" id="PTHR45674:SF4">
    <property type="entry name" value="DNA LIGASE 1"/>
    <property type="match status" value="1"/>
</dbReference>
<evidence type="ECO:0000256" key="17">
    <source>
        <dbReference type="SAM" id="MobiDB-lite"/>
    </source>
</evidence>
<dbReference type="GO" id="GO:0071897">
    <property type="term" value="P:DNA biosynthetic process"/>
    <property type="evidence" value="ECO:0007669"/>
    <property type="project" value="InterPro"/>
</dbReference>
<dbReference type="AlphaFoldDB" id="A0A182I5A2"/>
<dbReference type="Proteomes" id="UP000075840">
    <property type="component" value="Unassembled WGS sequence"/>
</dbReference>
<keyword evidence="4" id="KW-0132">Cell division</keyword>
<dbReference type="SUPFAM" id="SSF56091">
    <property type="entry name" value="DNA ligase/mRNA capping enzyme, catalytic domain"/>
    <property type="match status" value="1"/>
</dbReference>
<dbReference type="FunFam" id="2.40.50.140:FF:000062">
    <property type="entry name" value="DNA ligase"/>
    <property type="match status" value="1"/>
</dbReference>
<dbReference type="Gene3D" id="3.30.470.30">
    <property type="entry name" value="DNA ligase/mRNA capping enzyme"/>
    <property type="match status" value="1"/>
</dbReference>
<dbReference type="InterPro" id="IPR012308">
    <property type="entry name" value="DNA_ligase_ATP-dep_N"/>
</dbReference>
<dbReference type="PROSITE" id="PS00333">
    <property type="entry name" value="DNA_LIGASE_A2"/>
    <property type="match status" value="1"/>
</dbReference>
<dbReference type="InterPro" id="IPR016059">
    <property type="entry name" value="DNA_ligase_ATP-dep_CS"/>
</dbReference>
<evidence type="ECO:0000259" key="18">
    <source>
        <dbReference type="PROSITE" id="PS50160"/>
    </source>
</evidence>
<evidence type="ECO:0000256" key="6">
    <source>
        <dbReference type="ARBA" id="ARBA00022741"/>
    </source>
</evidence>
<keyword evidence="8 15" id="KW-0067">ATP-binding</keyword>
<dbReference type="GO" id="GO:0051301">
    <property type="term" value="P:cell division"/>
    <property type="evidence" value="ECO:0007669"/>
    <property type="project" value="UniProtKB-KW"/>
</dbReference>
<dbReference type="PROSITE" id="PS00697">
    <property type="entry name" value="DNA_LIGASE_A1"/>
    <property type="match status" value="1"/>
</dbReference>
<dbReference type="EnsemblMetazoa" id="AARA008754-RA">
    <property type="protein sequence ID" value="AARA008754-PA"/>
    <property type="gene ID" value="AARA008754"/>
</dbReference>
<keyword evidence="10 15" id="KW-0234">DNA repair</keyword>
<feature type="domain" description="ATP-dependent DNA ligase family profile" evidence="18">
    <location>
        <begin position="623"/>
        <end position="759"/>
    </location>
</feature>
<evidence type="ECO:0000256" key="10">
    <source>
        <dbReference type="ARBA" id="ARBA00023204"/>
    </source>
</evidence>
<name>A0A182I5A2_ANOAR</name>
<dbReference type="InterPro" id="IPR012309">
    <property type="entry name" value="DNA_ligase_ATP-dep_C"/>
</dbReference>
<keyword evidence="11" id="KW-0539">Nucleus</keyword>